<sequence length="155" mass="17723">MELDVSRVCRELKDELRFLRFLDEDDVEVLRAYLKCWQVRAGETLWHEGEQGSYLVFVVRGRLEEKKRTEFEGHQVIAGVYGPGAIVGEFGLLDEQPRAFTVAALEDAGLLTLEEQAFARLSVEHPQIAIRLLKGILYAVTQRLKKSFDRLAAIF</sequence>
<evidence type="ECO:0000313" key="3">
    <source>
        <dbReference type="Proteomes" id="UP001060414"/>
    </source>
</evidence>
<dbReference type="Pfam" id="PF00027">
    <property type="entry name" value="cNMP_binding"/>
    <property type="match status" value="1"/>
</dbReference>
<keyword evidence="3" id="KW-1185">Reference proteome</keyword>
<dbReference type="RefSeq" id="WP_260749307.1">
    <property type="nucleotide sequence ID" value="NZ_CP092109.1"/>
</dbReference>
<gene>
    <name evidence="2" type="ORF">L9S41_05920</name>
</gene>
<feature type="domain" description="Cyclic nucleotide-binding" evidence="1">
    <location>
        <begin position="18"/>
        <end position="139"/>
    </location>
</feature>
<accession>A0ABY5ZP60</accession>
<dbReference type="InterPro" id="IPR000595">
    <property type="entry name" value="cNMP-bd_dom"/>
</dbReference>
<name>A0ABY5ZP60_9BACT</name>
<dbReference type="PANTHER" id="PTHR24567:SF74">
    <property type="entry name" value="HTH-TYPE TRANSCRIPTIONAL REGULATOR ARCR"/>
    <property type="match status" value="1"/>
</dbReference>
<dbReference type="SMART" id="SM00100">
    <property type="entry name" value="cNMP"/>
    <property type="match status" value="1"/>
</dbReference>
<evidence type="ECO:0000259" key="1">
    <source>
        <dbReference type="PROSITE" id="PS50042"/>
    </source>
</evidence>
<organism evidence="2 3">
    <name type="scientific">Geoalkalibacter halelectricus</name>
    <dbReference type="NCBI Taxonomy" id="2847045"/>
    <lineage>
        <taxon>Bacteria</taxon>
        <taxon>Pseudomonadati</taxon>
        <taxon>Thermodesulfobacteriota</taxon>
        <taxon>Desulfuromonadia</taxon>
        <taxon>Desulfuromonadales</taxon>
        <taxon>Geoalkalibacteraceae</taxon>
        <taxon>Geoalkalibacter</taxon>
    </lineage>
</organism>
<proteinExistence type="predicted"/>
<dbReference type="EMBL" id="CP092109">
    <property type="protein sequence ID" value="UWZ80940.1"/>
    <property type="molecule type" value="Genomic_DNA"/>
</dbReference>
<dbReference type="InterPro" id="IPR050397">
    <property type="entry name" value="Env_Response_Regulators"/>
</dbReference>
<dbReference type="PANTHER" id="PTHR24567">
    <property type="entry name" value="CRP FAMILY TRANSCRIPTIONAL REGULATORY PROTEIN"/>
    <property type="match status" value="1"/>
</dbReference>
<dbReference type="InterPro" id="IPR014710">
    <property type="entry name" value="RmlC-like_jellyroll"/>
</dbReference>
<dbReference type="CDD" id="cd00038">
    <property type="entry name" value="CAP_ED"/>
    <property type="match status" value="1"/>
</dbReference>
<dbReference type="PROSITE" id="PS50042">
    <property type="entry name" value="CNMP_BINDING_3"/>
    <property type="match status" value="1"/>
</dbReference>
<protein>
    <submittedName>
        <fullName evidence="2">Cyclic nucleotide-binding domain-containing protein</fullName>
    </submittedName>
</protein>
<reference evidence="2" key="1">
    <citation type="journal article" date="2022" name="Environ. Microbiol.">
        <title>Geoalkalibacter halelectricus SAP #1 sp. nov. possessing extracellular electron transfer and mineral#reducing capabilities from a haloalkaline environment.</title>
        <authorList>
            <person name="Yadav S."/>
            <person name="Singh R."/>
            <person name="Sundharam S.S."/>
            <person name="Chaudhary S."/>
            <person name="Krishnamurthi S."/>
            <person name="Patil S.A."/>
        </authorList>
    </citation>
    <scope>NUCLEOTIDE SEQUENCE</scope>
    <source>
        <strain evidence="2">SAP-1</strain>
    </source>
</reference>
<dbReference type="SUPFAM" id="SSF51206">
    <property type="entry name" value="cAMP-binding domain-like"/>
    <property type="match status" value="1"/>
</dbReference>
<evidence type="ECO:0000313" key="2">
    <source>
        <dbReference type="EMBL" id="UWZ80940.1"/>
    </source>
</evidence>
<dbReference type="Gene3D" id="2.60.120.10">
    <property type="entry name" value="Jelly Rolls"/>
    <property type="match status" value="1"/>
</dbReference>
<dbReference type="Proteomes" id="UP001060414">
    <property type="component" value="Chromosome"/>
</dbReference>
<dbReference type="InterPro" id="IPR018490">
    <property type="entry name" value="cNMP-bd_dom_sf"/>
</dbReference>